<organism evidence="1 2">
    <name type="scientific">Sphaerodactylus townsendi</name>
    <dbReference type="NCBI Taxonomy" id="933632"/>
    <lineage>
        <taxon>Eukaryota</taxon>
        <taxon>Metazoa</taxon>
        <taxon>Chordata</taxon>
        <taxon>Craniata</taxon>
        <taxon>Vertebrata</taxon>
        <taxon>Euteleostomi</taxon>
        <taxon>Lepidosauria</taxon>
        <taxon>Squamata</taxon>
        <taxon>Bifurcata</taxon>
        <taxon>Gekkota</taxon>
        <taxon>Sphaerodactylidae</taxon>
        <taxon>Sphaerodactylus</taxon>
    </lineage>
</organism>
<keyword evidence="2" id="KW-1185">Reference proteome</keyword>
<gene>
    <name evidence="1" type="primary">UBAP1L</name>
    <name evidence="1" type="ORF">K3G42_002040</name>
</gene>
<evidence type="ECO:0000313" key="1">
    <source>
        <dbReference type="EMBL" id="KAH7987223.1"/>
    </source>
</evidence>
<dbReference type="Proteomes" id="UP000827872">
    <property type="component" value="Linkage Group LG17"/>
</dbReference>
<dbReference type="EMBL" id="CM037630">
    <property type="protein sequence ID" value="KAH7987223.1"/>
    <property type="molecule type" value="Genomic_DNA"/>
</dbReference>
<protein>
    <submittedName>
        <fullName evidence="1">Ubiquitin-associated protein 1-like</fullName>
    </submittedName>
</protein>
<proteinExistence type="predicted"/>
<name>A0ACB8E4L1_9SAUR</name>
<accession>A0ACB8E4L1</accession>
<comment type="caution">
    <text evidence="1">The sequence shown here is derived from an EMBL/GenBank/DDBJ whole genome shotgun (WGS) entry which is preliminary data.</text>
</comment>
<evidence type="ECO:0000313" key="2">
    <source>
        <dbReference type="Proteomes" id="UP000827872"/>
    </source>
</evidence>
<reference evidence="1" key="1">
    <citation type="submission" date="2021-08" db="EMBL/GenBank/DDBJ databases">
        <title>The first chromosome-level gecko genome reveals the dynamic sex chromosomes of Neotropical dwarf geckos (Sphaerodactylidae: Sphaerodactylus).</title>
        <authorList>
            <person name="Pinto B.J."/>
            <person name="Keating S.E."/>
            <person name="Gamble T."/>
        </authorList>
    </citation>
    <scope>NUCLEOTIDE SEQUENCE</scope>
    <source>
        <strain evidence="1">TG3544</strain>
    </source>
</reference>
<sequence length="72" mass="8573">MRDKLLKLRLRAKRKRKKPWKCFRTPEKAAEFLHLLAQFNDMGFQQADIKEVLLLCENQGDNALEELMTRAQ</sequence>